<feature type="compositionally biased region" description="Low complexity" evidence="1">
    <location>
        <begin position="87"/>
        <end position="97"/>
    </location>
</feature>
<dbReference type="FunCoup" id="A0A2P5FGN0">
    <property type="interactions" value="69"/>
</dbReference>
<protein>
    <submittedName>
        <fullName evidence="2">Putative membrane-associated kinase regulator</fullName>
    </submittedName>
</protein>
<sequence>MEALNFLKFWKPTTFGPVLEVDNEVEEEEEEEEEDSFFDLELTTPDFDQKEKNPDEKATRETESLDLQEEKASVPAKTPSSRELCYPKPSISPSPIDSISKRKILPLEPINPKPQSPIALLKSAPTFRVFTFKKSKSRRTETTEKTREAMSFVDNRKQLRPEGKLLTVRFSFEEEASNVSRLTRESSSRRTGTTKRQDHTSDDTKTEQRFSKDVIQKYLKLVKPLYVKVSKRCSEKTTTPSPAADFFMASPASSTAMTASTASPKDRPVNNFPAGIRTVCKHLGKSKSSSSAAAASTAQPPANRRDDSLLQQHDGIQSAILHCKRSFNSSRDSFSLSRSTSDSSSMKSCSSDSYRLSNSASETSHDFSARSSIEEGRGVNI</sequence>
<dbReference type="OrthoDB" id="689803at2759"/>
<dbReference type="STRING" id="63057.A0A2P5FGN0"/>
<keyword evidence="3" id="KW-1185">Reference proteome</keyword>
<organism evidence="2 3">
    <name type="scientific">Trema orientale</name>
    <name type="common">Charcoal tree</name>
    <name type="synonym">Celtis orientalis</name>
    <dbReference type="NCBI Taxonomy" id="63057"/>
    <lineage>
        <taxon>Eukaryota</taxon>
        <taxon>Viridiplantae</taxon>
        <taxon>Streptophyta</taxon>
        <taxon>Embryophyta</taxon>
        <taxon>Tracheophyta</taxon>
        <taxon>Spermatophyta</taxon>
        <taxon>Magnoliopsida</taxon>
        <taxon>eudicotyledons</taxon>
        <taxon>Gunneridae</taxon>
        <taxon>Pentapetalae</taxon>
        <taxon>rosids</taxon>
        <taxon>fabids</taxon>
        <taxon>Rosales</taxon>
        <taxon>Cannabaceae</taxon>
        <taxon>Trema</taxon>
    </lineage>
</organism>
<dbReference type="Proteomes" id="UP000237000">
    <property type="component" value="Unassembled WGS sequence"/>
</dbReference>
<evidence type="ECO:0000313" key="3">
    <source>
        <dbReference type="Proteomes" id="UP000237000"/>
    </source>
</evidence>
<evidence type="ECO:0000256" key="1">
    <source>
        <dbReference type="SAM" id="MobiDB-lite"/>
    </source>
</evidence>
<feature type="region of interest" description="Disordered" evidence="1">
    <location>
        <begin position="22"/>
        <end position="97"/>
    </location>
</feature>
<feature type="compositionally biased region" description="Basic and acidic residues" evidence="1">
    <location>
        <begin position="47"/>
        <end position="72"/>
    </location>
</feature>
<dbReference type="PANTHER" id="PTHR33929">
    <property type="entry name" value="MEMBRANE-ASSOCIATED KINASE REGULATOR 2-RELATED"/>
    <property type="match status" value="1"/>
</dbReference>
<feature type="compositionally biased region" description="Basic and acidic residues" evidence="1">
    <location>
        <begin position="195"/>
        <end position="208"/>
    </location>
</feature>
<evidence type="ECO:0000313" key="2">
    <source>
        <dbReference type="EMBL" id="PON96944.1"/>
    </source>
</evidence>
<dbReference type="PANTHER" id="PTHR33929:SF4">
    <property type="entry name" value="MEMBRANE-ASSOCIATED KINASE REGULATOR 5"/>
    <property type="match status" value="1"/>
</dbReference>
<comment type="caution">
    <text evidence="2">The sequence shown here is derived from an EMBL/GenBank/DDBJ whole genome shotgun (WGS) entry which is preliminary data.</text>
</comment>
<feature type="region of interest" description="Disordered" evidence="1">
    <location>
        <begin position="283"/>
        <end position="306"/>
    </location>
</feature>
<dbReference type="InterPro" id="IPR039619">
    <property type="entry name" value="MAKR2/5"/>
</dbReference>
<feature type="compositionally biased region" description="Low complexity" evidence="1">
    <location>
        <begin position="331"/>
        <end position="353"/>
    </location>
</feature>
<dbReference type="GO" id="GO:0016301">
    <property type="term" value="F:kinase activity"/>
    <property type="evidence" value="ECO:0007669"/>
    <property type="project" value="UniProtKB-KW"/>
</dbReference>
<dbReference type="AlphaFoldDB" id="A0A2P5FGN0"/>
<keyword evidence="2" id="KW-0418">Kinase</keyword>
<feature type="compositionally biased region" description="Basic and acidic residues" evidence="1">
    <location>
        <begin position="363"/>
        <end position="381"/>
    </location>
</feature>
<proteinExistence type="predicted"/>
<reference evidence="3" key="1">
    <citation type="submission" date="2016-06" db="EMBL/GenBank/DDBJ databases">
        <title>Parallel loss of symbiosis genes in relatives of nitrogen-fixing non-legume Parasponia.</title>
        <authorList>
            <person name="Van Velzen R."/>
            <person name="Holmer R."/>
            <person name="Bu F."/>
            <person name="Rutten L."/>
            <person name="Van Zeijl A."/>
            <person name="Liu W."/>
            <person name="Santuari L."/>
            <person name="Cao Q."/>
            <person name="Sharma T."/>
            <person name="Shen D."/>
            <person name="Roswanjaya Y."/>
            <person name="Wardhani T."/>
            <person name="Kalhor M.S."/>
            <person name="Jansen J."/>
            <person name="Van den Hoogen J."/>
            <person name="Gungor B."/>
            <person name="Hartog M."/>
            <person name="Hontelez J."/>
            <person name="Verver J."/>
            <person name="Yang W.-C."/>
            <person name="Schijlen E."/>
            <person name="Repin R."/>
            <person name="Schilthuizen M."/>
            <person name="Schranz E."/>
            <person name="Heidstra R."/>
            <person name="Miyata K."/>
            <person name="Fedorova E."/>
            <person name="Kohlen W."/>
            <person name="Bisseling T."/>
            <person name="Smit S."/>
            <person name="Geurts R."/>
        </authorList>
    </citation>
    <scope>NUCLEOTIDE SEQUENCE [LARGE SCALE GENOMIC DNA]</scope>
    <source>
        <strain evidence="3">cv. RG33-2</strain>
    </source>
</reference>
<gene>
    <name evidence="2" type="ORF">TorRG33x02_073230</name>
</gene>
<name>A0A2P5FGN0_TREOI</name>
<accession>A0A2P5FGN0</accession>
<feature type="region of interest" description="Disordered" evidence="1">
    <location>
        <begin position="331"/>
        <end position="381"/>
    </location>
</feature>
<dbReference type="InParanoid" id="A0A2P5FGN0"/>
<feature type="compositionally biased region" description="Acidic residues" evidence="1">
    <location>
        <begin position="22"/>
        <end position="38"/>
    </location>
</feature>
<dbReference type="GO" id="GO:0005886">
    <property type="term" value="C:plasma membrane"/>
    <property type="evidence" value="ECO:0007669"/>
    <property type="project" value="InterPro"/>
</dbReference>
<feature type="compositionally biased region" description="Low complexity" evidence="1">
    <location>
        <begin position="286"/>
        <end position="296"/>
    </location>
</feature>
<keyword evidence="2" id="KW-0808">Transferase</keyword>
<dbReference type="EMBL" id="JXTC01000035">
    <property type="protein sequence ID" value="PON96944.1"/>
    <property type="molecule type" value="Genomic_DNA"/>
</dbReference>
<feature type="region of interest" description="Disordered" evidence="1">
    <location>
        <begin position="177"/>
        <end position="208"/>
    </location>
</feature>